<dbReference type="Proteomes" id="UP000250918">
    <property type="component" value="Unassembled WGS sequence"/>
</dbReference>
<sequence>MQSVIREPGRQFMHSSDIPNPFSRFTLVLSALVLMVLLQTPLAADLKPVFGLKLACPREIPALKSDDSLLQCGEDEYVRCNVRVDAKGNFAGLVPRDIVPGARLRQYAGYFSRFRFRPGTFNGKSVAQLLPVTVYLFSDRRPPIVTLPVKADGNIGSVILYRQALELNGVSLPHLSMFPSYQSTLSGIDSAGQLRYVVVSLDLNPLGRPTRISLVRTNYPDFAGQILNAANWASYRPASVATRDVAAPCYLMITFLPSMQYPTKPLILDSGDAPLTLERLAVRLLPDTLGDLALPMPRYAVNWTYPLAPKPGSWARHGIFRYRIDAFGNADFVSGGNGSAAARQFGSELGTVMRFYPAVDWRGNPTTFEGVVKVTPRDTSNVRVEFLWLD</sequence>
<accession>A0A855X5S1</accession>
<evidence type="ECO:0000313" key="1">
    <source>
        <dbReference type="EMBL" id="PWB75861.1"/>
    </source>
</evidence>
<gene>
    <name evidence="1" type="ORF">C3F09_01750</name>
</gene>
<dbReference type="EMBL" id="PQAP01000007">
    <property type="protein sequence ID" value="PWB75861.1"/>
    <property type="molecule type" value="Genomic_DNA"/>
</dbReference>
<proteinExistence type="predicted"/>
<evidence type="ECO:0000313" key="2">
    <source>
        <dbReference type="Proteomes" id="UP000250918"/>
    </source>
</evidence>
<comment type="caution">
    <text evidence="1">The sequence shown here is derived from an EMBL/GenBank/DDBJ whole genome shotgun (WGS) entry which is preliminary data.</text>
</comment>
<reference evidence="1 2" key="1">
    <citation type="journal article" date="2018" name="ISME J.">
        <title>A methanotrophic archaeon couples anaerobic oxidation of methane to Fe(III) reduction.</title>
        <authorList>
            <person name="Cai C."/>
            <person name="Leu A.O."/>
            <person name="Xie G.J."/>
            <person name="Guo J."/>
            <person name="Feng Y."/>
            <person name="Zhao J.X."/>
            <person name="Tyson G.W."/>
            <person name="Yuan Z."/>
            <person name="Hu S."/>
        </authorList>
    </citation>
    <scope>NUCLEOTIDE SEQUENCE [LARGE SCALE GENOMIC DNA]</scope>
    <source>
        <strain evidence="1">FeB_12</strain>
    </source>
</reference>
<dbReference type="AlphaFoldDB" id="A0A855X5S1"/>
<organism evidence="1 2">
    <name type="scientific">candidate division GN15 bacterium</name>
    <dbReference type="NCBI Taxonomy" id="2072418"/>
    <lineage>
        <taxon>Bacteria</taxon>
        <taxon>candidate division GN15</taxon>
    </lineage>
</organism>
<protein>
    <submittedName>
        <fullName evidence="1">Uncharacterized protein</fullName>
    </submittedName>
</protein>
<name>A0A855X5S1_9BACT</name>